<dbReference type="Proteomes" id="UP001501358">
    <property type="component" value="Unassembled WGS sequence"/>
</dbReference>
<name>A0ABN3MGM4_9ACTN</name>
<keyword evidence="2" id="KW-1185">Reference proteome</keyword>
<comment type="caution">
    <text evidence="1">The sequence shown here is derived from an EMBL/GenBank/DDBJ whole genome shotgun (WGS) entry which is preliminary data.</text>
</comment>
<sequence>MAQKPRELTHWVSPLHNWGYELLVEAGVTVVELSELTAAAKAANAHLEDLA</sequence>
<dbReference type="RefSeq" id="WP_344384709.1">
    <property type="nucleotide sequence ID" value="NZ_BAAATA010000028.1"/>
</dbReference>
<protein>
    <submittedName>
        <fullName evidence="1">Uncharacterized protein</fullName>
    </submittedName>
</protein>
<organism evidence="1 2">
    <name type="scientific">Streptomyces thermolineatus</name>
    <dbReference type="NCBI Taxonomy" id="44033"/>
    <lineage>
        <taxon>Bacteria</taxon>
        <taxon>Bacillati</taxon>
        <taxon>Actinomycetota</taxon>
        <taxon>Actinomycetes</taxon>
        <taxon>Kitasatosporales</taxon>
        <taxon>Streptomycetaceae</taxon>
        <taxon>Streptomyces</taxon>
    </lineage>
</organism>
<proteinExistence type="predicted"/>
<reference evidence="1 2" key="1">
    <citation type="journal article" date="2019" name="Int. J. Syst. Evol. Microbiol.">
        <title>The Global Catalogue of Microorganisms (GCM) 10K type strain sequencing project: providing services to taxonomists for standard genome sequencing and annotation.</title>
        <authorList>
            <consortium name="The Broad Institute Genomics Platform"/>
            <consortium name="The Broad Institute Genome Sequencing Center for Infectious Disease"/>
            <person name="Wu L."/>
            <person name="Ma J."/>
        </authorList>
    </citation>
    <scope>NUCLEOTIDE SEQUENCE [LARGE SCALE GENOMIC DNA]</scope>
    <source>
        <strain evidence="1 2">JCM 6307</strain>
    </source>
</reference>
<accession>A0ABN3MGM4</accession>
<evidence type="ECO:0000313" key="1">
    <source>
        <dbReference type="EMBL" id="GAA2500801.1"/>
    </source>
</evidence>
<evidence type="ECO:0000313" key="2">
    <source>
        <dbReference type="Proteomes" id="UP001501358"/>
    </source>
</evidence>
<gene>
    <name evidence="1" type="ORF">GCM10010406_41660</name>
</gene>
<dbReference type="EMBL" id="BAAATA010000028">
    <property type="protein sequence ID" value="GAA2500801.1"/>
    <property type="molecule type" value="Genomic_DNA"/>
</dbReference>